<evidence type="ECO:0000256" key="1">
    <source>
        <dbReference type="SAM" id="Phobius"/>
    </source>
</evidence>
<keyword evidence="1" id="KW-1133">Transmembrane helix</keyword>
<keyword evidence="1" id="KW-0472">Membrane</keyword>
<protein>
    <recommendedName>
        <fullName evidence="4">Ig-like domain-containing protein</fullName>
    </recommendedName>
</protein>
<dbReference type="STRING" id="77166.U4ULR1"/>
<dbReference type="InterPro" id="IPR013783">
    <property type="entry name" value="Ig-like_fold"/>
</dbReference>
<keyword evidence="1" id="KW-0812">Transmembrane</keyword>
<accession>U4ULR1</accession>
<dbReference type="SUPFAM" id="SSF48726">
    <property type="entry name" value="Immunoglobulin"/>
    <property type="match status" value="1"/>
</dbReference>
<dbReference type="Gene3D" id="2.60.40.10">
    <property type="entry name" value="Immunoglobulins"/>
    <property type="match status" value="1"/>
</dbReference>
<name>U4ULR1_DENPD</name>
<evidence type="ECO:0000313" key="3">
    <source>
        <dbReference type="Proteomes" id="UP000030742"/>
    </source>
</evidence>
<evidence type="ECO:0008006" key="4">
    <source>
        <dbReference type="Google" id="ProtNLM"/>
    </source>
</evidence>
<organism evidence="2 3">
    <name type="scientific">Dendroctonus ponderosae</name>
    <name type="common">Mountain pine beetle</name>
    <dbReference type="NCBI Taxonomy" id="77166"/>
    <lineage>
        <taxon>Eukaryota</taxon>
        <taxon>Metazoa</taxon>
        <taxon>Ecdysozoa</taxon>
        <taxon>Arthropoda</taxon>
        <taxon>Hexapoda</taxon>
        <taxon>Insecta</taxon>
        <taxon>Pterygota</taxon>
        <taxon>Neoptera</taxon>
        <taxon>Endopterygota</taxon>
        <taxon>Coleoptera</taxon>
        <taxon>Polyphaga</taxon>
        <taxon>Cucujiformia</taxon>
        <taxon>Curculionidae</taxon>
        <taxon>Scolytinae</taxon>
        <taxon>Dendroctonus</taxon>
    </lineage>
</organism>
<dbReference type="AlphaFoldDB" id="U4ULR1"/>
<reference evidence="2 3" key="1">
    <citation type="journal article" date="2013" name="Genome Biol.">
        <title>Draft genome of the mountain pine beetle, Dendroctonus ponderosae Hopkins, a major forest pest.</title>
        <authorList>
            <person name="Keeling C.I."/>
            <person name="Yuen M.M."/>
            <person name="Liao N.Y."/>
            <person name="Docking T.R."/>
            <person name="Chan S.K."/>
            <person name="Taylor G.A."/>
            <person name="Palmquist D.L."/>
            <person name="Jackman S.D."/>
            <person name="Nguyen A."/>
            <person name="Li M."/>
            <person name="Henderson H."/>
            <person name="Janes J.K."/>
            <person name="Zhao Y."/>
            <person name="Pandoh P."/>
            <person name="Moore R."/>
            <person name="Sperling F.A."/>
            <person name="Huber D.P."/>
            <person name="Birol I."/>
            <person name="Jones S.J."/>
            <person name="Bohlmann J."/>
        </authorList>
    </citation>
    <scope>NUCLEOTIDE SEQUENCE</scope>
</reference>
<dbReference type="InterPro" id="IPR036179">
    <property type="entry name" value="Ig-like_dom_sf"/>
</dbReference>
<proteinExistence type="predicted"/>
<dbReference type="OrthoDB" id="1915767at2759"/>
<dbReference type="Proteomes" id="UP000030742">
    <property type="component" value="Unassembled WGS sequence"/>
</dbReference>
<feature type="transmembrane region" description="Helical" evidence="1">
    <location>
        <begin position="243"/>
        <end position="267"/>
    </location>
</feature>
<dbReference type="EMBL" id="KB632263">
    <property type="protein sequence ID" value="ERL90935.1"/>
    <property type="molecule type" value="Genomic_DNA"/>
</dbReference>
<gene>
    <name evidence="2" type="ORF">D910_08277</name>
</gene>
<sequence length="284" mass="31984">MFSRSPTATGVCNDFPCGDVALDTLEEIRENLRKRAYSFVISEGESLVLMNDRKMLKSIRKQSPEAYFEWTLNGVFINVGDRVTFQGDDVHIKAARPQDAGVYVSMIYRPNNHRVVLKVISLAVRAANYDVDTRATLTYVLQCHSVILGYVYADLSLTLTVNNATYRDHGVTTLAAVNAHQLDPLNESNSGAWQCVVEQKDLNLHWVTNHVRLNVKKAPNFFTHLMEDRLTAPIFGLFRTERAVLAAVICLTVAVFCAVAGCLVLYLKFCHLEARAKRANRRFQ</sequence>
<evidence type="ECO:0000313" key="2">
    <source>
        <dbReference type="EMBL" id="ERL90935.1"/>
    </source>
</evidence>